<evidence type="ECO:0000313" key="3">
    <source>
        <dbReference type="Proteomes" id="UP000245887"/>
    </source>
</evidence>
<comment type="caution">
    <text evidence="2">The sequence shown here is derived from an EMBL/GenBank/DDBJ whole genome shotgun (WGS) entry which is preliminary data.</text>
</comment>
<gene>
    <name evidence="2" type="ORF">C8D92_10975</name>
</gene>
<sequence length="138" mass="14050">MCPDRSSLSRERGAGLPVALFVITVLALIVAGMAQLQQGTGASVSRQILSQRAFLAAESGAQASVAKTLASGDCSVDGTTLSFSNDGLSGCEAAIACDAVQADIEGSPAPETVYTIRSAGRCGGSGERSERTVEVRVR</sequence>
<protein>
    <submittedName>
        <fullName evidence="2">MSHA biogenesis protein MshP</fullName>
    </submittedName>
</protein>
<feature type="transmembrane region" description="Helical" evidence="1">
    <location>
        <begin position="14"/>
        <end position="36"/>
    </location>
</feature>
<dbReference type="RefSeq" id="WP_116919647.1">
    <property type="nucleotide sequence ID" value="NZ_QEKQ01000009.1"/>
</dbReference>
<accession>A0A2U1CU88</accession>
<dbReference type="EMBL" id="QEKQ01000009">
    <property type="protein sequence ID" value="PVY70323.1"/>
    <property type="molecule type" value="Genomic_DNA"/>
</dbReference>
<keyword evidence="1" id="KW-1133">Transmembrane helix</keyword>
<proteinExistence type="predicted"/>
<organism evidence="2 3">
    <name type="scientific">Tamilnaduibacter salinus</name>
    <dbReference type="NCBI Taxonomy" id="1484056"/>
    <lineage>
        <taxon>Bacteria</taxon>
        <taxon>Pseudomonadati</taxon>
        <taxon>Pseudomonadota</taxon>
        <taxon>Gammaproteobacteria</taxon>
        <taxon>Pseudomonadales</taxon>
        <taxon>Marinobacteraceae</taxon>
        <taxon>Tamilnaduibacter</taxon>
    </lineage>
</organism>
<evidence type="ECO:0000313" key="2">
    <source>
        <dbReference type="EMBL" id="PVY70323.1"/>
    </source>
</evidence>
<dbReference type="AlphaFoldDB" id="A0A2U1CU88"/>
<name>A0A2U1CU88_9GAMM</name>
<keyword evidence="1" id="KW-0472">Membrane</keyword>
<dbReference type="OrthoDB" id="6118616at2"/>
<reference evidence="2 3" key="1">
    <citation type="submission" date="2018-04" db="EMBL/GenBank/DDBJ databases">
        <title>Genomic Encyclopedia of Type Strains, Phase IV (KMG-IV): sequencing the most valuable type-strain genomes for metagenomic binning, comparative biology and taxonomic classification.</title>
        <authorList>
            <person name="Goeker M."/>
        </authorList>
    </citation>
    <scope>NUCLEOTIDE SEQUENCE [LARGE SCALE GENOMIC DNA]</scope>
    <source>
        <strain evidence="2 3">DSM 28688</strain>
    </source>
</reference>
<evidence type="ECO:0000256" key="1">
    <source>
        <dbReference type="SAM" id="Phobius"/>
    </source>
</evidence>
<dbReference type="Proteomes" id="UP000245887">
    <property type="component" value="Unassembled WGS sequence"/>
</dbReference>
<keyword evidence="1" id="KW-0812">Transmembrane</keyword>